<evidence type="ECO:0000313" key="1">
    <source>
        <dbReference type="EMBL" id="EMI53304.1"/>
    </source>
</evidence>
<sequence>MHLDASVDGDASVSFNGRPVLRLQTASLDALATGRISNRCANGGVGNVAALAGSLTKGVESAWFS</sequence>
<reference evidence="1 2" key="1">
    <citation type="journal article" date="2013" name="Mar. Genomics">
        <title>Expression of sulfatases in Rhodopirellula baltica and the diversity of sulfatases in the genus Rhodopirellula.</title>
        <authorList>
            <person name="Wegner C.E."/>
            <person name="Richter-Heitmann T."/>
            <person name="Klindworth A."/>
            <person name="Klockow C."/>
            <person name="Richter M."/>
            <person name="Achstetter T."/>
            <person name="Glockner F.O."/>
            <person name="Harder J."/>
        </authorList>
    </citation>
    <scope>NUCLEOTIDE SEQUENCE [LARGE SCALE GENOMIC DNA]</scope>
    <source>
        <strain evidence="1 2">SM41</strain>
    </source>
</reference>
<evidence type="ECO:0000313" key="2">
    <source>
        <dbReference type="Proteomes" id="UP000011885"/>
    </source>
</evidence>
<dbReference type="Proteomes" id="UP000011885">
    <property type="component" value="Unassembled WGS sequence"/>
</dbReference>
<organism evidence="1 2">
    <name type="scientific">Rhodopirellula sallentina SM41</name>
    <dbReference type="NCBI Taxonomy" id="1263870"/>
    <lineage>
        <taxon>Bacteria</taxon>
        <taxon>Pseudomonadati</taxon>
        <taxon>Planctomycetota</taxon>
        <taxon>Planctomycetia</taxon>
        <taxon>Pirellulales</taxon>
        <taxon>Pirellulaceae</taxon>
        <taxon>Rhodopirellula</taxon>
    </lineage>
</organism>
<dbReference type="AlphaFoldDB" id="M5TW94"/>
<dbReference type="EMBL" id="ANOH01000364">
    <property type="protein sequence ID" value="EMI53304.1"/>
    <property type="molecule type" value="Genomic_DNA"/>
</dbReference>
<accession>M5TW94</accession>
<name>M5TW94_9BACT</name>
<protein>
    <submittedName>
        <fullName evidence="1">Uncharacterized protein</fullName>
    </submittedName>
</protein>
<gene>
    <name evidence="1" type="ORF">RSSM_05277</name>
</gene>
<dbReference type="PATRIC" id="fig|1263870.3.peg.5592"/>
<proteinExistence type="predicted"/>
<comment type="caution">
    <text evidence="1">The sequence shown here is derived from an EMBL/GenBank/DDBJ whole genome shotgun (WGS) entry which is preliminary data.</text>
</comment>
<keyword evidence="2" id="KW-1185">Reference proteome</keyword>